<gene>
    <name evidence="6" type="ORF">D7I44_12945</name>
</gene>
<proteinExistence type="inferred from homology"/>
<dbReference type="OrthoDB" id="8399956at2"/>
<dbReference type="AlphaFoldDB" id="A0A387BPD4"/>
<keyword evidence="7" id="KW-1185">Reference proteome</keyword>
<dbReference type="KEGG" id="gry:D7I44_12945"/>
<dbReference type="InterPro" id="IPR041380">
    <property type="entry name" value="Acetyltransf_17"/>
</dbReference>
<evidence type="ECO:0000256" key="1">
    <source>
        <dbReference type="ARBA" id="ARBA00009213"/>
    </source>
</evidence>
<dbReference type="RefSeq" id="WP_120789872.1">
    <property type="nucleotide sequence ID" value="NZ_CP032624.1"/>
</dbReference>
<organism evidence="6 7">
    <name type="scientific">Gryllotalpicola protaetiae</name>
    <dbReference type="NCBI Taxonomy" id="2419771"/>
    <lineage>
        <taxon>Bacteria</taxon>
        <taxon>Bacillati</taxon>
        <taxon>Actinomycetota</taxon>
        <taxon>Actinomycetes</taxon>
        <taxon>Micrococcales</taxon>
        <taxon>Microbacteriaceae</taxon>
        <taxon>Gryllotalpicola</taxon>
    </lineage>
</organism>
<reference evidence="6 7" key="1">
    <citation type="submission" date="2018-09" db="EMBL/GenBank/DDBJ databases">
        <title>Genome sequencing of strain 2DFW10M-5.</title>
        <authorList>
            <person name="Heo J."/>
            <person name="Kim S.-J."/>
            <person name="Kwon S.-W."/>
        </authorList>
    </citation>
    <scope>NUCLEOTIDE SEQUENCE [LARGE SCALE GENOMIC DNA]</scope>
    <source>
        <strain evidence="6 7">2DFW10M-5</strain>
    </source>
</reference>
<dbReference type="InterPro" id="IPR051554">
    <property type="entry name" value="Acetyltransferase_Eis"/>
</dbReference>
<evidence type="ECO:0000256" key="3">
    <source>
        <dbReference type="ARBA" id="ARBA00023315"/>
    </source>
</evidence>
<accession>A0A387BPD4</accession>
<feature type="binding site" evidence="4">
    <location>
        <begin position="144"/>
        <end position="145"/>
    </location>
    <ligand>
        <name>acetyl-CoA</name>
        <dbReference type="ChEBI" id="CHEBI:57288"/>
    </ligand>
</feature>
<dbReference type="Gene3D" id="3.30.1050.10">
    <property type="entry name" value="SCP2 sterol-binding domain"/>
    <property type="match status" value="1"/>
</dbReference>
<dbReference type="PROSITE" id="PS51186">
    <property type="entry name" value="GNAT"/>
    <property type="match status" value="1"/>
</dbReference>
<dbReference type="Pfam" id="PF13527">
    <property type="entry name" value="Acetyltransf_9"/>
    <property type="match status" value="1"/>
</dbReference>
<dbReference type="InterPro" id="IPR022902">
    <property type="entry name" value="NAcTrfase_Eis"/>
</dbReference>
<dbReference type="HAMAP" id="MF_01812">
    <property type="entry name" value="Eis"/>
    <property type="match status" value="1"/>
</dbReference>
<feature type="binding site" evidence="4">
    <location>
        <begin position="116"/>
        <end position="121"/>
    </location>
    <ligand>
        <name>acetyl-CoA</name>
        <dbReference type="ChEBI" id="CHEBI:57288"/>
    </ligand>
</feature>
<keyword evidence="3 4" id="KW-0012">Acyltransferase</keyword>
<name>A0A387BPD4_9MICO</name>
<dbReference type="Gene3D" id="3.40.630.30">
    <property type="match status" value="2"/>
</dbReference>
<dbReference type="SUPFAM" id="SSF55718">
    <property type="entry name" value="SCP-like"/>
    <property type="match status" value="1"/>
</dbReference>
<dbReference type="EMBL" id="CP032624">
    <property type="protein sequence ID" value="AYG04342.1"/>
    <property type="molecule type" value="Genomic_DNA"/>
</dbReference>
<protein>
    <submittedName>
        <fullName evidence="6">GNAT family N-acetyltransferase</fullName>
    </submittedName>
</protein>
<dbReference type="CDD" id="cd04301">
    <property type="entry name" value="NAT_SF"/>
    <property type="match status" value="1"/>
</dbReference>
<dbReference type="NCBIfam" id="NF002367">
    <property type="entry name" value="PRK01346.1-4"/>
    <property type="match status" value="1"/>
</dbReference>
<dbReference type="InterPro" id="IPR036527">
    <property type="entry name" value="SCP2_sterol-bd_dom_sf"/>
</dbReference>
<feature type="binding site" evidence="4">
    <location>
        <begin position="108"/>
        <end position="110"/>
    </location>
    <ligand>
        <name>acetyl-CoA</name>
        <dbReference type="ChEBI" id="CHEBI:57288"/>
    </ligand>
</feature>
<evidence type="ECO:0000313" key="7">
    <source>
        <dbReference type="Proteomes" id="UP000275069"/>
    </source>
</evidence>
<dbReference type="InterPro" id="IPR016181">
    <property type="entry name" value="Acyl_CoA_acyltransferase"/>
</dbReference>
<feature type="active site" description="Proton acceptor; via carboxylate" evidence="4">
    <location>
        <position position="435"/>
    </location>
</feature>
<feature type="domain" description="N-acetyltransferase" evidence="5">
    <location>
        <begin position="21"/>
        <end position="171"/>
    </location>
</feature>
<dbReference type="SUPFAM" id="SSF55729">
    <property type="entry name" value="Acyl-CoA N-acyltransferases (Nat)"/>
    <property type="match status" value="1"/>
</dbReference>
<evidence type="ECO:0000313" key="6">
    <source>
        <dbReference type="EMBL" id="AYG04342.1"/>
    </source>
</evidence>
<sequence>MSFDDAPIDPVSAERLVRGGLELRLVDHDDAAARDAWLHADFRGFHESAPSPERLAEVRAHAPRRRITGVYDPAAPLPAEPVATAQSWVAPLTVPGGGTVPLWSIASVTVAPTHRRRGVARAMLEAELRTAAAEGVPLAGLTVSEATIYGRYGFGAATFADVTEIETKRVRWSGPDASGRVRFVGPEQLLPDALRIVDAVRAFQPGAVRYDEVLLGRAIGLYGDDRAALRTVRYDDADGVPQGFACYRLTPTEGDFTKHTVTVQHLLGATDEADAALWRFLLELDLVSTVRAFERPVDEPVNWWIGDLRAARRRRLDRLWLRILDVPAVLEARRYAAATRLVLEVDDPDGFAAGRFLLEAGADGVGHVRSLGDEEASAEASVALPVTELSAIYLGGVSPVTMARAGRITEGTPGAALALERAFAAERTPWLVLEF</sequence>
<dbReference type="GO" id="GO:0030649">
    <property type="term" value="P:aminoglycoside antibiotic catabolic process"/>
    <property type="evidence" value="ECO:0007669"/>
    <property type="project" value="TreeGrafter"/>
</dbReference>
<evidence type="ECO:0000256" key="4">
    <source>
        <dbReference type="HAMAP-Rule" id="MF_01812"/>
    </source>
</evidence>
<dbReference type="GO" id="GO:0034069">
    <property type="term" value="F:aminoglycoside N-acetyltransferase activity"/>
    <property type="evidence" value="ECO:0007669"/>
    <property type="project" value="TreeGrafter"/>
</dbReference>
<dbReference type="InterPro" id="IPR000182">
    <property type="entry name" value="GNAT_dom"/>
</dbReference>
<dbReference type="Pfam" id="PF13530">
    <property type="entry name" value="SCP2_2"/>
    <property type="match status" value="1"/>
</dbReference>
<dbReference type="PANTHER" id="PTHR37817:SF1">
    <property type="entry name" value="N-ACETYLTRANSFERASE EIS"/>
    <property type="match status" value="1"/>
</dbReference>
<comment type="similarity">
    <text evidence="1 4">Belongs to the acetyltransferase Eis family.</text>
</comment>
<evidence type="ECO:0000259" key="5">
    <source>
        <dbReference type="PROSITE" id="PS51186"/>
    </source>
</evidence>
<keyword evidence="2 4" id="KW-0808">Transferase</keyword>
<dbReference type="Proteomes" id="UP000275069">
    <property type="component" value="Chromosome"/>
</dbReference>
<feature type="active site" description="Proton donor" evidence="4">
    <location>
        <position position="149"/>
    </location>
</feature>
<evidence type="ECO:0000256" key="2">
    <source>
        <dbReference type="ARBA" id="ARBA00022679"/>
    </source>
</evidence>
<comment type="subunit">
    <text evidence="4">Homohexamer; trimer of dimers.</text>
</comment>
<dbReference type="Pfam" id="PF17668">
    <property type="entry name" value="Acetyltransf_17"/>
    <property type="match status" value="1"/>
</dbReference>
<dbReference type="PANTHER" id="PTHR37817">
    <property type="entry name" value="N-ACETYLTRANSFERASE EIS"/>
    <property type="match status" value="1"/>
</dbReference>
<dbReference type="InterPro" id="IPR025559">
    <property type="entry name" value="Eis_dom"/>
</dbReference>